<keyword evidence="4" id="KW-0597">Phosphoprotein</keyword>
<evidence type="ECO:0000259" key="11">
    <source>
        <dbReference type="PROSITE" id="PS50075"/>
    </source>
</evidence>
<dbReference type="InterPro" id="IPR009081">
    <property type="entry name" value="PP-bd_ACP"/>
</dbReference>
<dbReference type="InterPro" id="IPR050091">
    <property type="entry name" value="PKS_NRPS_Biosynth_Enz"/>
</dbReference>
<dbReference type="Pfam" id="PF02801">
    <property type="entry name" value="Ketoacyl-synt_C"/>
    <property type="match status" value="1"/>
</dbReference>
<dbReference type="SUPFAM" id="SSF101173">
    <property type="entry name" value="Docking domain B of the erythromycin polyketide synthase (DEBS)"/>
    <property type="match status" value="1"/>
</dbReference>
<evidence type="ECO:0000256" key="8">
    <source>
        <dbReference type="ARBA" id="ARBA00023315"/>
    </source>
</evidence>
<dbReference type="SMART" id="SM00822">
    <property type="entry name" value="PKS_KR"/>
    <property type="match status" value="1"/>
</dbReference>
<feature type="region of interest" description="N-terminal hotdog fold" evidence="9">
    <location>
        <begin position="970"/>
        <end position="1093"/>
    </location>
</feature>
<evidence type="ECO:0008006" key="16">
    <source>
        <dbReference type="Google" id="ProtNLM"/>
    </source>
</evidence>
<feature type="domain" description="Ketosynthase family 3 (KS3)" evidence="12">
    <location>
        <begin position="34"/>
        <end position="460"/>
    </location>
</feature>
<dbReference type="Gene3D" id="1.10.1200.10">
    <property type="entry name" value="ACP-like"/>
    <property type="match status" value="1"/>
</dbReference>
<reference evidence="15" key="1">
    <citation type="journal article" date="2019" name="Int. J. Syst. Evol. Microbiol.">
        <title>The Global Catalogue of Microorganisms (GCM) 10K type strain sequencing project: providing services to taxonomists for standard genome sequencing and annotation.</title>
        <authorList>
            <consortium name="The Broad Institute Genomics Platform"/>
            <consortium name="The Broad Institute Genome Sequencing Center for Infectious Disease"/>
            <person name="Wu L."/>
            <person name="Ma J."/>
        </authorList>
    </citation>
    <scope>NUCLEOTIDE SEQUENCE [LARGE SCALE GENOMIC DNA]</scope>
    <source>
        <strain evidence="15">JCM 31290</strain>
    </source>
</reference>
<dbReference type="InterPro" id="IPR015083">
    <property type="entry name" value="NorB/c/GfsB-D-like_docking"/>
</dbReference>
<keyword evidence="3" id="KW-0596">Phosphopantetheine</keyword>
<dbReference type="Pfam" id="PF00698">
    <property type="entry name" value="Acyl_transf_1"/>
    <property type="match status" value="1"/>
</dbReference>
<comment type="cofactor">
    <cofactor evidence="1">
        <name>pantetheine 4'-phosphate</name>
        <dbReference type="ChEBI" id="CHEBI:47942"/>
    </cofactor>
</comment>
<dbReference type="InterPro" id="IPR006162">
    <property type="entry name" value="Ppantetheine_attach_site"/>
</dbReference>
<sequence length="1867" mass="193228">MTTDENQLRQYLKRAVADARASRKRLREVEERAQEPIAIIGMACRYPGGVRSPEHLWQVVADGVDAVSAFPEGRGWDVDDLHDPDPDAVGKSYTRYGGFLHDADLFDPEFFGMSPREALATDPQQRLLLETAWEAFERARIVPDAVRGSRTGVFVGAMYNDYGSRPHLPAEEFEGYLYGGSAGSVASGRLAYTFGLEGPAVTVDTACSSSLVALHLAATALRRGEADLALAGGVTVMSTPTSFVEFSRLRGLSPDGRCRSFAASADGTGWAEGVGLLLLARLSDARREGHPVLAVIRGSAINQDGASNGLTAPNGPAQERVIRQALTSAGLSPADVDAVEAHGTGTTLGDPIEARALLATYGTERPADRPLWLGSLKSNIGHAQAAAGVGGIIKMVEAIRHGVLPKTLHAEEPSPHIDWDTGALALLTEPRTWPETGRPRRAAVSSFGFSGTNAHVIVEEATEDTTTEDGEGADVGPDIGAGVGATAGKGEGGPARAPRHPAQGESSAWPGRPLPLVLSGKGERALAARARQLLDLLAVGETARGAGDGPAPVADIAHALVTTRAALDDRAVVVGADLDALTAGLAALAEGGGAPNVVRGGRAGASRVAFVFPGQGSQWAGMAAELLDSSPAFAAAMADCGAALAPVTDWDLIETVRAGQPLERVDVVQPTLWAIMVSLAAVWRAHGVRPAAVIGHSQGEIAAACVAGALSLADGARVVALRARAIAEDLSGRGGMMSVALPEPRVRELIGGYGGRVAVAAVNGAASVVLSGDADALDELRETVVADGGRAKRLPVDYASHCAHVESIRERLLADLAGIEARPCEVPFYSTVTGGLFDTTGLDATYWYTNLRQSVLFEPTTRTLLDGGHGVFVECSPHPVLLHSIEETADTVGTAVVGVGSLRRDQGGPDRVLTALGEAFVAGVPVDWTVVFEDLPVRPVELPTYPFQRERYWLEQSAPAYAAGPGPSDHPLLGTAVTVAGADEVLFTGRVAAAAQPWLSGHTVSGTVVLPSAALVDAVARAGAEVACPVVDELAVRAPLAVPDRAEIPLQVRVGAPDDSGRRPVTVHALPDPGTGEWVELASGALRAEDGTAAGLAESTDGVEVRLPEEHAADAGRHVLHPALLEAALAVDGGEPFAVRWRGVRLHATGATAVRARLAPAGEAAAEEGAVSVVLTGPDGAPVATVDSVVRRSPEPSELIGGPGPLRALHHVTWTPLTPRRPDRPVAWAALGRLPDEEPGTSYAAHRAYDGESGVPYYEDLAALGRAIESGTAVDALLAPLPSAGNDTEVVDGVHSATGRALALLQAWLADERLAATRLVLVTKGMVAAAPGEVPHLDAAAVGGLVRSAQSETPGRIVLVDAPGTGADAAPVPPALLAALLATDEPQAAVRDGRLLVPRLHRVARADTGDGTAPRWRPDGTVLVTGGTGALGAAVARHLVVEHGVRRLLLASRRGEKAPGAQELRAELTGLGAEVRIAACDVADRDALKALLSEIPAEQALTGVVHAAGVLDNDLLPALTSDQLDAVLGPKADAAWHLHELTHEDELAAFVLFSSVVGVFGGPGQANYAAAGAFLDALAERRRAEGLPASSPAWGLWEVEGGINAGLTPADRSRFARDGFVPTSTAEGLALFDASLTTRHPALTAVPFDLAAVRASGGPVPPLLRALVPTADRRPERAGAEGGTPLAERLAGMDAGERQEFVLDLVRGEVAVVLGFRDPAAVEAQRPFQELGFDSLTAVQLRNRLGAVSGVRLPATVVFDHPTPAALTAFLLAGLGSGPEPTERSPLLAELDKLEEILSTAGDTENAGAADADERAAVTVRLQTILSRWMDAWGGTPGDAGPTDPLESASTDELLDFIDNELGRAGS</sequence>
<dbReference type="Gene3D" id="3.40.366.10">
    <property type="entry name" value="Malonyl-Coenzyme A Acyl Carrier Protein, domain 2"/>
    <property type="match status" value="1"/>
</dbReference>
<dbReference type="InterPro" id="IPR013968">
    <property type="entry name" value="PKS_KR"/>
</dbReference>
<dbReference type="Pfam" id="PF21089">
    <property type="entry name" value="PKS_DH_N"/>
    <property type="match status" value="1"/>
</dbReference>
<dbReference type="InterPro" id="IPR036291">
    <property type="entry name" value="NAD(P)-bd_dom_sf"/>
</dbReference>
<dbReference type="Pfam" id="PF08990">
    <property type="entry name" value="Docking"/>
    <property type="match status" value="1"/>
</dbReference>
<evidence type="ECO:0000256" key="5">
    <source>
        <dbReference type="ARBA" id="ARBA00022679"/>
    </source>
</evidence>
<comment type="caution">
    <text evidence="14">The sequence shown here is derived from an EMBL/GenBank/DDBJ whole genome shotgun (WGS) entry which is preliminary data.</text>
</comment>
<dbReference type="Proteomes" id="UP001501115">
    <property type="component" value="Unassembled WGS sequence"/>
</dbReference>
<evidence type="ECO:0000259" key="12">
    <source>
        <dbReference type="PROSITE" id="PS52004"/>
    </source>
</evidence>
<evidence type="ECO:0000256" key="7">
    <source>
        <dbReference type="ARBA" id="ARBA00023268"/>
    </source>
</evidence>
<dbReference type="InterPro" id="IPR016036">
    <property type="entry name" value="Malonyl_transacylase_ACP-bd"/>
</dbReference>
<evidence type="ECO:0000256" key="6">
    <source>
        <dbReference type="ARBA" id="ARBA00023194"/>
    </source>
</evidence>
<keyword evidence="8" id="KW-0012">Acyltransferase</keyword>
<evidence type="ECO:0000256" key="9">
    <source>
        <dbReference type="PROSITE-ProRule" id="PRU01363"/>
    </source>
</evidence>
<dbReference type="InterPro" id="IPR014030">
    <property type="entry name" value="Ketoacyl_synth_N"/>
</dbReference>
<dbReference type="InterPro" id="IPR036299">
    <property type="entry name" value="Polyketide_synth_docking_sf"/>
</dbReference>
<dbReference type="Gene3D" id="3.30.70.3290">
    <property type="match status" value="1"/>
</dbReference>
<dbReference type="SMART" id="SM00827">
    <property type="entry name" value="PKS_AT"/>
    <property type="match status" value="1"/>
</dbReference>
<dbReference type="PANTHER" id="PTHR43775">
    <property type="entry name" value="FATTY ACID SYNTHASE"/>
    <property type="match status" value="1"/>
</dbReference>
<dbReference type="Pfam" id="PF22953">
    <property type="entry name" value="SpnB_Rossmann"/>
    <property type="match status" value="1"/>
</dbReference>
<dbReference type="Gene3D" id="3.40.47.10">
    <property type="match status" value="1"/>
</dbReference>
<evidence type="ECO:0000256" key="10">
    <source>
        <dbReference type="SAM" id="MobiDB-lite"/>
    </source>
</evidence>
<dbReference type="PROSITE" id="PS50075">
    <property type="entry name" value="CARRIER"/>
    <property type="match status" value="1"/>
</dbReference>
<dbReference type="Pfam" id="PF00109">
    <property type="entry name" value="ketoacyl-synt"/>
    <property type="match status" value="1"/>
</dbReference>
<dbReference type="InterPro" id="IPR020806">
    <property type="entry name" value="PKS_PP-bd"/>
</dbReference>
<feature type="active site" description="Proton donor; for dehydratase activity" evidence="9">
    <location>
        <position position="1187"/>
    </location>
</feature>
<evidence type="ECO:0000313" key="14">
    <source>
        <dbReference type="EMBL" id="GAA4303676.1"/>
    </source>
</evidence>
<dbReference type="SUPFAM" id="SSF52151">
    <property type="entry name" value="FabD/lysophospholipase-like"/>
    <property type="match status" value="1"/>
</dbReference>
<dbReference type="PANTHER" id="PTHR43775:SF51">
    <property type="entry name" value="INACTIVE PHENOLPHTHIOCEROL SYNTHESIS POLYKETIDE SYNTHASE TYPE I PKS1-RELATED"/>
    <property type="match status" value="1"/>
</dbReference>
<dbReference type="InterPro" id="IPR016039">
    <property type="entry name" value="Thiolase-like"/>
</dbReference>
<dbReference type="InterPro" id="IPR036736">
    <property type="entry name" value="ACP-like_sf"/>
</dbReference>
<dbReference type="EMBL" id="BAABET010000003">
    <property type="protein sequence ID" value="GAA4303676.1"/>
    <property type="molecule type" value="Genomic_DNA"/>
</dbReference>
<evidence type="ECO:0000313" key="15">
    <source>
        <dbReference type="Proteomes" id="UP001501115"/>
    </source>
</evidence>
<dbReference type="InterPro" id="IPR020841">
    <property type="entry name" value="PKS_Beta-ketoAc_synthase_dom"/>
</dbReference>
<dbReference type="InterPro" id="IPR018201">
    <property type="entry name" value="Ketoacyl_synth_AS"/>
</dbReference>
<evidence type="ECO:0000256" key="3">
    <source>
        <dbReference type="ARBA" id="ARBA00022450"/>
    </source>
</evidence>
<dbReference type="InterPro" id="IPR016035">
    <property type="entry name" value="Acyl_Trfase/lysoPLipase"/>
</dbReference>
<evidence type="ECO:0000256" key="2">
    <source>
        <dbReference type="ARBA" id="ARBA00004792"/>
    </source>
</evidence>
<dbReference type="InterPro" id="IPR032821">
    <property type="entry name" value="PKS_assoc"/>
</dbReference>
<keyword evidence="6" id="KW-0045">Antibiotic biosynthesis</keyword>
<evidence type="ECO:0000256" key="1">
    <source>
        <dbReference type="ARBA" id="ARBA00001957"/>
    </source>
</evidence>
<dbReference type="SMART" id="SM00825">
    <property type="entry name" value="PKS_KS"/>
    <property type="match status" value="1"/>
</dbReference>
<dbReference type="InterPro" id="IPR049552">
    <property type="entry name" value="PKS_DH_N"/>
</dbReference>
<protein>
    <recommendedName>
        <fullName evidence="16">Type I polyketide synthase</fullName>
    </recommendedName>
</protein>
<dbReference type="InterPro" id="IPR014031">
    <property type="entry name" value="Ketoacyl_synth_C"/>
</dbReference>
<dbReference type="PROSITE" id="PS52004">
    <property type="entry name" value="KS3_2"/>
    <property type="match status" value="1"/>
</dbReference>
<dbReference type="SUPFAM" id="SSF51735">
    <property type="entry name" value="NAD(P)-binding Rossmann-fold domains"/>
    <property type="match status" value="2"/>
</dbReference>
<dbReference type="InterPro" id="IPR049900">
    <property type="entry name" value="PKS_mFAS_DH"/>
</dbReference>
<feature type="region of interest" description="C-terminal hotdog fold" evidence="9">
    <location>
        <begin position="1117"/>
        <end position="1292"/>
    </location>
</feature>
<feature type="compositionally biased region" description="Acidic residues" evidence="10">
    <location>
        <begin position="461"/>
        <end position="472"/>
    </location>
</feature>
<dbReference type="Pfam" id="PF16197">
    <property type="entry name" value="KAsynt_C_assoc"/>
    <property type="match status" value="1"/>
</dbReference>
<dbReference type="CDD" id="cd00833">
    <property type="entry name" value="PKS"/>
    <property type="match status" value="1"/>
</dbReference>
<feature type="region of interest" description="Disordered" evidence="10">
    <location>
        <begin position="461"/>
        <end position="511"/>
    </location>
</feature>
<keyword evidence="7" id="KW-0511">Multifunctional enzyme</keyword>
<dbReference type="SUPFAM" id="SSF53901">
    <property type="entry name" value="Thiolase-like"/>
    <property type="match status" value="1"/>
</dbReference>
<feature type="compositionally biased region" description="Gly residues" evidence="10">
    <location>
        <begin position="479"/>
        <end position="493"/>
    </location>
</feature>
<keyword evidence="5" id="KW-0808">Transferase</keyword>
<dbReference type="SUPFAM" id="SSF55048">
    <property type="entry name" value="Probable ACP-binding domain of malonyl-CoA ACP transacylase"/>
    <property type="match status" value="1"/>
</dbReference>
<dbReference type="InterPro" id="IPR055123">
    <property type="entry name" value="SpnB-like_Rossmann"/>
</dbReference>
<dbReference type="Gene3D" id="3.10.129.110">
    <property type="entry name" value="Polyketide synthase dehydratase"/>
    <property type="match status" value="2"/>
</dbReference>
<accession>A0ABP8FH46</accession>
<dbReference type="InterPro" id="IPR020807">
    <property type="entry name" value="PKS_DH"/>
</dbReference>
<dbReference type="InterPro" id="IPR001227">
    <property type="entry name" value="Ac_transferase_dom_sf"/>
</dbReference>
<proteinExistence type="predicted"/>
<dbReference type="Pfam" id="PF00550">
    <property type="entry name" value="PP-binding"/>
    <property type="match status" value="1"/>
</dbReference>
<dbReference type="PROSITE" id="PS00606">
    <property type="entry name" value="KS3_1"/>
    <property type="match status" value="1"/>
</dbReference>
<name>A0ABP8FH46_9ACTN</name>
<dbReference type="InterPro" id="IPR042104">
    <property type="entry name" value="PKS_dehydratase_sf"/>
</dbReference>
<dbReference type="SMART" id="SM01294">
    <property type="entry name" value="PKS_PP_betabranch"/>
    <property type="match status" value="1"/>
</dbReference>
<dbReference type="CDD" id="cd08956">
    <property type="entry name" value="KR_3_FAS_SDR_x"/>
    <property type="match status" value="1"/>
</dbReference>
<dbReference type="InterPro" id="IPR014043">
    <property type="entry name" value="Acyl_transferase_dom"/>
</dbReference>
<dbReference type="SMART" id="SM00823">
    <property type="entry name" value="PKS_PP"/>
    <property type="match status" value="1"/>
</dbReference>
<feature type="domain" description="PKS/mFAS DH" evidence="13">
    <location>
        <begin position="970"/>
        <end position="1292"/>
    </location>
</feature>
<comment type="pathway">
    <text evidence="2">Antibiotic biosynthesis.</text>
</comment>
<evidence type="ECO:0000256" key="4">
    <source>
        <dbReference type="ARBA" id="ARBA00022553"/>
    </source>
</evidence>
<feature type="active site" description="Proton acceptor; for dehydratase activity" evidence="9">
    <location>
        <position position="1002"/>
    </location>
</feature>
<evidence type="ECO:0000259" key="13">
    <source>
        <dbReference type="PROSITE" id="PS52019"/>
    </source>
</evidence>
<dbReference type="PROSITE" id="PS00012">
    <property type="entry name" value="PHOSPHOPANTETHEINE"/>
    <property type="match status" value="1"/>
</dbReference>
<keyword evidence="15" id="KW-1185">Reference proteome</keyword>
<dbReference type="InterPro" id="IPR057326">
    <property type="entry name" value="KR_dom"/>
</dbReference>
<dbReference type="Gene3D" id="3.40.50.720">
    <property type="entry name" value="NAD(P)-binding Rossmann-like Domain"/>
    <property type="match status" value="1"/>
</dbReference>
<gene>
    <name evidence="14" type="ORF">GCM10023086_20450</name>
</gene>
<dbReference type="PROSITE" id="PS52019">
    <property type="entry name" value="PKS_MFAS_DH"/>
    <property type="match status" value="1"/>
</dbReference>
<dbReference type="SUPFAM" id="SSF47336">
    <property type="entry name" value="ACP-like"/>
    <property type="match status" value="1"/>
</dbReference>
<feature type="domain" description="Carrier" evidence="11">
    <location>
        <begin position="1700"/>
        <end position="1775"/>
    </location>
</feature>
<organism evidence="14 15">
    <name type="scientific">Streptomyces venetus</name>
    <dbReference type="NCBI Taxonomy" id="1701086"/>
    <lineage>
        <taxon>Bacteria</taxon>
        <taxon>Bacillati</taxon>
        <taxon>Actinomycetota</taxon>
        <taxon>Actinomycetes</taxon>
        <taxon>Kitasatosporales</taxon>
        <taxon>Streptomycetaceae</taxon>
        <taxon>Streptomyces</taxon>
    </lineage>
</organism>
<dbReference type="Pfam" id="PF08659">
    <property type="entry name" value="KR"/>
    <property type="match status" value="1"/>
</dbReference>
<dbReference type="SMART" id="SM00826">
    <property type="entry name" value="PKS_DH"/>
    <property type="match status" value="1"/>
</dbReference>